<proteinExistence type="predicted"/>
<accession>A0A7R9MM48</accession>
<dbReference type="AlphaFoldDB" id="A0A7R9MM48"/>
<organism evidence="1">
    <name type="scientific">Oppiella nova</name>
    <dbReference type="NCBI Taxonomy" id="334625"/>
    <lineage>
        <taxon>Eukaryota</taxon>
        <taxon>Metazoa</taxon>
        <taxon>Ecdysozoa</taxon>
        <taxon>Arthropoda</taxon>
        <taxon>Chelicerata</taxon>
        <taxon>Arachnida</taxon>
        <taxon>Acari</taxon>
        <taxon>Acariformes</taxon>
        <taxon>Sarcoptiformes</taxon>
        <taxon>Oribatida</taxon>
        <taxon>Brachypylina</taxon>
        <taxon>Oppioidea</taxon>
        <taxon>Oppiidae</taxon>
        <taxon>Oppiella</taxon>
    </lineage>
</organism>
<reference evidence="1" key="1">
    <citation type="submission" date="2020-11" db="EMBL/GenBank/DDBJ databases">
        <authorList>
            <person name="Tran Van P."/>
        </authorList>
    </citation>
    <scope>NUCLEOTIDE SEQUENCE</scope>
</reference>
<protein>
    <submittedName>
        <fullName evidence="1">Uncharacterized protein</fullName>
    </submittedName>
</protein>
<dbReference type="EMBL" id="OC942395">
    <property type="protein sequence ID" value="CAD7662395.1"/>
    <property type="molecule type" value="Genomic_DNA"/>
</dbReference>
<name>A0A7R9MM48_9ACAR</name>
<sequence length="57" mass="6559">MFGSGLAIGLWRYMERPAPKWQNHLGLHNRMYCELRDESVLRICHILSVGTHGPRPG</sequence>
<dbReference type="Proteomes" id="UP000728032">
    <property type="component" value="Unassembled WGS sequence"/>
</dbReference>
<dbReference type="EMBL" id="CAJPVJ010027570">
    <property type="protein sequence ID" value="CAG2179531.1"/>
    <property type="molecule type" value="Genomic_DNA"/>
</dbReference>
<keyword evidence="2" id="KW-1185">Reference proteome</keyword>
<evidence type="ECO:0000313" key="1">
    <source>
        <dbReference type="EMBL" id="CAD7662395.1"/>
    </source>
</evidence>
<gene>
    <name evidence="1" type="ORF">ONB1V03_LOCUS18955</name>
</gene>
<evidence type="ECO:0000313" key="2">
    <source>
        <dbReference type="Proteomes" id="UP000728032"/>
    </source>
</evidence>